<keyword evidence="20" id="KW-0812">Transmembrane</keyword>
<dbReference type="SMART" id="SM00382">
    <property type="entry name" value="AAA"/>
    <property type="match status" value="1"/>
</dbReference>
<evidence type="ECO:0000256" key="12">
    <source>
        <dbReference type="ARBA" id="ARBA00022917"/>
    </source>
</evidence>
<dbReference type="InterPro" id="IPR043519">
    <property type="entry name" value="NT_sf"/>
</dbReference>
<dbReference type="Gene3D" id="3.30.460.10">
    <property type="entry name" value="Beta Polymerase, domain 2"/>
    <property type="match status" value="1"/>
</dbReference>
<dbReference type="GO" id="GO:0016887">
    <property type="term" value="F:ATP hydrolysis activity"/>
    <property type="evidence" value="ECO:0007669"/>
    <property type="project" value="InterPro"/>
</dbReference>
<feature type="transmembrane region" description="Helical" evidence="20">
    <location>
        <begin position="2131"/>
        <end position="2153"/>
    </location>
</feature>
<dbReference type="Pfam" id="PF07167">
    <property type="entry name" value="PhaC_N"/>
    <property type="match status" value="1"/>
</dbReference>
<dbReference type="InterPro" id="IPR010941">
    <property type="entry name" value="PhaC_N"/>
</dbReference>
<dbReference type="Gene3D" id="3.80.10.10">
    <property type="entry name" value="Ribonuclease Inhibitor"/>
    <property type="match status" value="1"/>
</dbReference>
<evidence type="ECO:0000256" key="16">
    <source>
        <dbReference type="ARBA" id="ARBA00029936"/>
    </source>
</evidence>
<dbReference type="InterPro" id="IPR001412">
    <property type="entry name" value="aa-tRNA-synth_I_CS"/>
</dbReference>
<dbReference type="GO" id="GO:0015031">
    <property type="term" value="P:protein transport"/>
    <property type="evidence" value="ECO:0007669"/>
    <property type="project" value="UniProtKB-KW"/>
</dbReference>
<dbReference type="InterPro" id="IPR002303">
    <property type="entry name" value="Valyl-tRNA_ligase"/>
</dbReference>
<dbReference type="SUPFAM" id="SSF81301">
    <property type="entry name" value="Nucleotidyltransferase"/>
    <property type="match status" value="1"/>
</dbReference>
<dbReference type="Pfam" id="PF04607">
    <property type="entry name" value="RelA_SpoT"/>
    <property type="match status" value="1"/>
</dbReference>
<dbReference type="InterPro" id="IPR009008">
    <property type="entry name" value="Val/Leu/Ile-tRNA-synth_edit"/>
</dbReference>
<dbReference type="PANTHER" id="PTHR11946:SF93">
    <property type="entry name" value="VALINE--TRNA LIGASE, CHLOROPLASTIC_MITOCHONDRIAL 2"/>
    <property type="match status" value="1"/>
</dbReference>
<evidence type="ECO:0000256" key="19">
    <source>
        <dbReference type="SAM" id="MobiDB-lite"/>
    </source>
</evidence>
<keyword evidence="20" id="KW-1133">Transmembrane helix</keyword>
<keyword evidence="15" id="KW-0143">Chaperone</keyword>
<dbReference type="PROSITE" id="PS50893">
    <property type="entry name" value="ABC_TRANSPORTER_2"/>
    <property type="match status" value="1"/>
</dbReference>
<evidence type="ECO:0000256" key="18">
    <source>
        <dbReference type="ARBA" id="ARBA00033342"/>
    </source>
</evidence>
<dbReference type="InterPro" id="IPR028053">
    <property type="entry name" value="Membr_insert_YidC_N"/>
</dbReference>
<keyword evidence="8" id="KW-1003">Cell membrane</keyword>
<comment type="similarity">
    <text evidence="4">Belongs to the ABC transporter superfamily. ABCF family. EF3 subfamily.</text>
</comment>
<organism evidence="22 23">
    <name type="scientific">Pseudolycoriella hygida</name>
    <dbReference type="NCBI Taxonomy" id="35572"/>
    <lineage>
        <taxon>Eukaryota</taxon>
        <taxon>Metazoa</taxon>
        <taxon>Ecdysozoa</taxon>
        <taxon>Arthropoda</taxon>
        <taxon>Hexapoda</taxon>
        <taxon>Insecta</taxon>
        <taxon>Pterygota</taxon>
        <taxon>Neoptera</taxon>
        <taxon>Endopterygota</taxon>
        <taxon>Diptera</taxon>
        <taxon>Nematocera</taxon>
        <taxon>Sciaroidea</taxon>
        <taxon>Sciaridae</taxon>
        <taxon>Pseudolycoriella</taxon>
    </lineage>
</organism>
<evidence type="ECO:0000256" key="13">
    <source>
        <dbReference type="ARBA" id="ARBA00022927"/>
    </source>
</evidence>
<dbReference type="SUPFAM" id="SSF53474">
    <property type="entry name" value="alpha/beta-Hydrolases"/>
    <property type="match status" value="1"/>
</dbReference>
<dbReference type="GO" id="GO:0006438">
    <property type="term" value="P:valyl-tRNA aminoacylation"/>
    <property type="evidence" value="ECO:0007669"/>
    <property type="project" value="InterPro"/>
</dbReference>
<accession>A0A9Q0N799</accession>
<evidence type="ECO:0000256" key="8">
    <source>
        <dbReference type="ARBA" id="ARBA00022475"/>
    </source>
</evidence>
<dbReference type="Pfam" id="PF00005">
    <property type="entry name" value="ABC_tran"/>
    <property type="match status" value="2"/>
</dbReference>
<dbReference type="SUPFAM" id="SSF52047">
    <property type="entry name" value="RNI-like"/>
    <property type="match status" value="1"/>
</dbReference>
<dbReference type="InterPro" id="IPR017871">
    <property type="entry name" value="ABC_transporter-like_CS"/>
</dbReference>
<dbReference type="CDD" id="cd05399">
    <property type="entry name" value="NT_Rel-Spo_like"/>
    <property type="match status" value="1"/>
</dbReference>
<dbReference type="NCBIfam" id="TIGR03593">
    <property type="entry name" value="yidC_nterm"/>
    <property type="match status" value="1"/>
</dbReference>
<dbReference type="InterPro" id="IPR003439">
    <property type="entry name" value="ABC_transporter-like_ATP-bd"/>
</dbReference>
<dbReference type="GO" id="GO:0004832">
    <property type="term" value="F:valine-tRNA ligase activity"/>
    <property type="evidence" value="ECO:0007669"/>
    <property type="project" value="UniProtKB-EC"/>
</dbReference>
<evidence type="ECO:0000256" key="3">
    <source>
        <dbReference type="ARBA" id="ARBA00010527"/>
    </source>
</evidence>
<evidence type="ECO:0000313" key="23">
    <source>
        <dbReference type="Proteomes" id="UP001151699"/>
    </source>
</evidence>
<dbReference type="Pfam" id="PF13516">
    <property type="entry name" value="LRR_6"/>
    <property type="match status" value="1"/>
</dbReference>
<evidence type="ECO:0000256" key="20">
    <source>
        <dbReference type="SAM" id="Phobius"/>
    </source>
</evidence>
<dbReference type="GO" id="GO:0042619">
    <property type="term" value="P:poly-hydroxybutyrate biosynthetic process"/>
    <property type="evidence" value="ECO:0007669"/>
    <property type="project" value="InterPro"/>
</dbReference>
<comment type="similarity">
    <text evidence="2">Belongs to the class-I aminoacyl-tRNA synthetase family.</text>
</comment>
<dbReference type="InterPro" id="IPR014729">
    <property type="entry name" value="Rossmann-like_a/b/a_fold"/>
</dbReference>
<feature type="region of interest" description="Disordered" evidence="19">
    <location>
        <begin position="1848"/>
        <end position="1876"/>
    </location>
</feature>
<evidence type="ECO:0000256" key="11">
    <source>
        <dbReference type="ARBA" id="ARBA00022840"/>
    </source>
</evidence>
<dbReference type="Gene3D" id="3.40.50.1820">
    <property type="entry name" value="alpha/beta hydrolase"/>
    <property type="match status" value="1"/>
</dbReference>
<dbReference type="Pfam" id="PF14849">
    <property type="entry name" value="YidC_periplas"/>
    <property type="match status" value="1"/>
</dbReference>
<dbReference type="SUPFAM" id="SSF50677">
    <property type="entry name" value="ValRS/IleRS/LeuRS editing domain"/>
    <property type="match status" value="1"/>
</dbReference>
<dbReference type="Pfam" id="PF00561">
    <property type="entry name" value="Abhydrolase_1"/>
    <property type="match status" value="1"/>
</dbReference>
<dbReference type="InterPro" id="IPR002300">
    <property type="entry name" value="aa-tRNA-synth_Ia"/>
</dbReference>
<sequence>MAYGSKLLFTDVNLNLNEGEEEPSLGEITIPKRFRTGWLNQDQFRYENTSIINTVIAGKKILWQAICEKEQLLSKEVCNDADGNRLGELEQIIADNDGYIAEYIAGELLIGLGIKEEFHHQNLSVLSGGYKLRVLLAQSLFDNPDILLLDEPTNHLDIDSIYWLENYLKETFKDIDYGEIREYVGNYHKFVEQKQALMDQKLHELNYLEKKISRLQVIVDKFRAGTRAKQSKSKEKLIKKIELPDIQKSSRIGPSFRFKQKKVSGKVVLKVNNIMKNYGEKKVVNNINFVVNRGEKIVIIGPNGVGKSTLLKILVGNIIADSGNYEWGYETQISYFAQDHHELLNNSVAVFDWLQNQVSNAPMGVVRSVLGQVLFKQEEAHKNILTLSGGESARLLLAKIILEENNIMILDEPTNHLDIEAKESLKQALISYPGTLLMFYLMSAAWLEKNIKQYELPPELQNHLEFITRQFINAFSPSNFAFCNPLVVSEILKTGGQNLVQGLENLLADIKTSGEILSIKTTDKNAFILGENIAASKVYIVSWVNPNQTLADINFEDYLKLGVLEPIKYLRKLGHKNINAMGYCIGGTLLAAAAAYLKAHNLNYINSLSLIATILDFKNPGELGIFINEPSISIIEQEMDSKGYFDGRYLSNSFSLLRANDVVWSFFINNYLLGKSPMPFDLLYWNSDPTNLPSKMHSYYLRNMYLNNLLKEVNGITLLDTPIDLRKINCNSFFLAAEDDHIAPWRSVYEGVKLLNGKKAFCLTSSGHVAGIINPPLNSKYNYKTNGDLSINSELWFINSKQHQGSWWNYWLTWLQNNSETQEQRIYSWNPNEERENNFVVDTPPPTVSGQLHIGHVYSYTQVDFIVRFQRMIGKNIFYPMGFDDNGLPTERLVEKQKQVRAFNMDRQKFIDICREVVISEEEKFRCLFNQIALSVDWDLEYQTINPLSRKLSQMSFLDLIAKGEIYRNNQPILWDSVDGTALAQADIEDKERIALMNDIIFRTDNGNEIIIATTRPELLPACVAVFYHPMDQRYKHLQGHFAITPLVGNKVPILSDELVQIDKGTGLVMCCTFGDALDITWWKTHNLPLKIIIDKKGHINLPSHLPLYEQLNGLKIKEARNKTVEILREEKLLVKQAEIMQTVKCAERSGAPLEILTTPQWFVHTIKHKDILMQRARELNWYPNNMRIKLESWISSIAWDWCISRQRYFGVPFPVWYSKRAGEEGKPLFADITQLPVDPLIDLPIGYLREEVEPDYDIMDTWATSSLSPQLNSYGISEKFNVDLERHNKIFPADLRPQAHEILRTWAFYTILKAQLHENKLPWQNIMVSGWCLASDRSKMSKSKGNIIVPEELLEQYGADVVRYWTSKSKLGADSAYSEDIIKNELTDVIAIRIIVDTKEDCYKSLGIISYMYQINLEKLKDFISNPKVFEVYMTGDEYLDDYMVDFCKSAARAISKIIPSSRFAQEMGDVQNITVPSMYLKNSEDKARLIEKLKGISNVDPSEINIVVDYVQEYISSAFVNNRIPGKMHAACNQFIKELDTFSLQKSQDDASATAASSNAEETETSIIDSDAIIITLDQQRIKYCKPDLNTPASDNVEEPGEELPPVLGNIEDTVGVSLSRGAQKMKKEEWPQFAQKFANWLKSHPYVTHLQIDSNDINAEGIALLIPEMNASDIYHLDISGNQDSEIGNAVAEKIAKISKLTYLNIMDYNLTAEGAKKIAQLPNLETLFIAGNRIGDEGAKAISQMKMQRILEEPTPMQVVIQKSIMSVWETGIKKIIPNHHDPIPDIEELSVLLLNLTKNNIIRKFIVSDLSQPEQKDMREVRSQEAQQIPPEIAKALAGVKVEDDQTPGPSHQAKQLKSLEQTPRESAEEPATLMSTRIRINSDVLSGSISLKGLRFDDLILLNYKQDLSRDKIGWLSNKENLDLPGSETIWQADSDEITPTKSVNLSWINPQGVKFLVTISMDNNYLFMINQTIVNNTDESISVQYYGLINRKYNAKEKAVHILHQGPIGSIDGRLKECSFDDIKDKKSNKFPQTSLEWIGITDKYWLAALVPDQVNAYSSNFNYELKNGVEKYQVDFISPIKEVEVGKEFSLSQKLFAGAKKVDLLDQYAKQYNIKLFDRAIDFGNFGISILIVTVIIKLLMFTLASKSYRSMKKMKNLQPEIERIRTLYADDKVRLNREIMTLYKKEKVNPITGCLPLIVQIPVFFSIYKVLYVTIEMRQAPFFGWIKDLSAPDPTSIFNLFGLLSFTPPSFLIIGVWPIIMAITMFLQQKMSPEPADPVQAQGY</sequence>
<dbReference type="NCBIfam" id="TIGR03592">
    <property type="entry name" value="yidC_oxa1_cterm"/>
    <property type="match status" value="1"/>
</dbReference>
<dbReference type="PRINTS" id="PR00986">
    <property type="entry name" value="TRNASYNTHVAL"/>
</dbReference>
<evidence type="ECO:0000256" key="6">
    <source>
        <dbReference type="ARBA" id="ARBA00015325"/>
    </source>
</evidence>
<dbReference type="PROSITE" id="PS00211">
    <property type="entry name" value="ABC_TRANSPORTER_1"/>
    <property type="match status" value="1"/>
</dbReference>
<dbReference type="EC" id="6.1.1.9" evidence="5"/>
<dbReference type="Gene3D" id="3.40.50.620">
    <property type="entry name" value="HUPs"/>
    <property type="match status" value="2"/>
</dbReference>
<dbReference type="InterPro" id="IPR038221">
    <property type="entry name" value="YidC_periplasmic_sf"/>
</dbReference>
<dbReference type="HAMAP" id="MF_01810">
    <property type="entry name" value="YidC_type1"/>
    <property type="match status" value="1"/>
</dbReference>
<dbReference type="InterPro" id="IPR047196">
    <property type="entry name" value="YidC_ALB_C"/>
</dbReference>
<evidence type="ECO:0000256" key="4">
    <source>
        <dbReference type="ARBA" id="ARBA00011054"/>
    </source>
</evidence>
<evidence type="ECO:0000256" key="5">
    <source>
        <dbReference type="ARBA" id="ARBA00013169"/>
    </source>
</evidence>
<dbReference type="GO" id="GO:0032977">
    <property type="term" value="F:membrane insertase activity"/>
    <property type="evidence" value="ECO:0007669"/>
    <property type="project" value="InterPro"/>
</dbReference>
<gene>
    <name evidence="22" type="primary">valS</name>
    <name evidence="22" type="ORF">Bhyg_00151</name>
</gene>
<dbReference type="NCBIfam" id="NF009687">
    <property type="entry name" value="PRK13208.1"/>
    <property type="match status" value="1"/>
</dbReference>
<dbReference type="PANTHER" id="PTHR11946">
    <property type="entry name" value="VALYL-TRNA SYNTHETASES"/>
    <property type="match status" value="1"/>
</dbReference>
<dbReference type="InterPro" id="IPR032781">
    <property type="entry name" value="ABC_tran_Xtn"/>
</dbReference>
<keyword evidence="23" id="KW-1185">Reference proteome</keyword>
<dbReference type="Pfam" id="PF00133">
    <property type="entry name" value="tRNA-synt_1"/>
    <property type="match status" value="1"/>
</dbReference>
<evidence type="ECO:0000256" key="10">
    <source>
        <dbReference type="ARBA" id="ARBA00022741"/>
    </source>
</evidence>
<evidence type="ECO:0000256" key="9">
    <source>
        <dbReference type="ARBA" id="ARBA00022598"/>
    </source>
</evidence>
<protein>
    <recommendedName>
        <fullName evidence="6">Membrane protein insertase YidC</fullName>
        <ecNumber evidence="5">6.1.1.9</ecNumber>
    </recommendedName>
    <alternativeName>
        <fullName evidence="18">Foldase YidC</fullName>
    </alternativeName>
    <alternativeName>
        <fullName evidence="17">Membrane integrase YidC</fullName>
    </alternativeName>
    <alternativeName>
        <fullName evidence="16">Valyl-tRNA synthetase</fullName>
    </alternativeName>
</protein>
<reference evidence="22" key="1">
    <citation type="submission" date="2022-07" db="EMBL/GenBank/DDBJ databases">
        <authorList>
            <person name="Trinca V."/>
            <person name="Uliana J.V.C."/>
            <person name="Torres T.T."/>
            <person name="Ward R.J."/>
            <person name="Monesi N."/>
        </authorList>
    </citation>
    <scope>NUCLEOTIDE SEQUENCE</scope>
    <source>
        <strain evidence="22">HSMRA1968</strain>
        <tissue evidence="22">Whole embryos</tissue>
    </source>
</reference>
<comment type="subcellular location">
    <subcellularLocation>
        <location evidence="1">Cell inner membrane</location>
        <topology evidence="1">Multi-pass membrane protein</topology>
    </subcellularLocation>
</comment>
<dbReference type="GO" id="GO:0005524">
    <property type="term" value="F:ATP binding"/>
    <property type="evidence" value="ECO:0007669"/>
    <property type="project" value="UniProtKB-KW"/>
</dbReference>
<keyword evidence="20" id="KW-0472">Membrane</keyword>
<dbReference type="Gene3D" id="3.90.740.10">
    <property type="entry name" value="Valyl/Leucyl/Isoleucyl-tRNA synthetase, editing domain"/>
    <property type="match status" value="1"/>
</dbReference>
<dbReference type="Gene3D" id="2.70.98.90">
    <property type="match status" value="1"/>
</dbReference>
<feature type="compositionally biased region" description="Polar residues" evidence="19">
    <location>
        <begin position="1853"/>
        <end position="1867"/>
    </location>
</feature>
<dbReference type="InterPro" id="IPR001611">
    <property type="entry name" value="Leu-rich_rpt"/>
</dbReference>
<dbReference type="InterPro" id="IPR027417">
    <property type="entry name" value="P-loop_NTPase"/>
</dbReference>
<dbReference type="GO" id="GO:0002161">
    <property type="term" value="F:aminoacyl-tRNA deacylase activity"/>
    <property type="evidence" value="ECO:0007669"/>
    <property type="project" value="InterPro"/>
</dbReference>
<dbReference type="InterPro" id="IPR029058">
    <property type="entry name" value="AB_hydrolase_fold"/>
</dbReference>
<keyword evidence="12" id="KW-0648">Protein biosynthesis</keyword>
<comment type="caution">
    <text evidence="22">The sequence shown here is derived from an EMBL/GenBank/DDBJ whole genome shotgun (WGS) entry which is preliminary data.</text>
</comment>
<evidence type="ECO:0000256" key="7">
    <source>
        <dbReference type="ARBA" id="ARBA00022448"/>
    </source>
</evidence>
<dbReference type="InterPro" id="IPR000073">
    <property type="entry name" value="AB_hydrolase_1"/>
</dbReference>
<evidence type="ECO:0000256" key="2">
    <source>
        <dbReference type="ARBA" id="ARBA00005594"/>
    </source>
</evidence>
<keyword evidence="13" id="KW-0653">Protein transport</keyword>
<feature type="transmembrane region" description="Helical" evidence="20">
    <location>
        <begin position="2244"/>
        <end position="2272"/>
    </location>
</feature>
<dbReference type="SUPFAM" id="SSF52374">
    <property type="entry name" value="Nucleotidylyl transferase"/>
    <property type="match status" value="1"/>
</dbReference>
<dbReference type="EMBL" id="WJQU01000001">
    <property type="protein sequence ID" value="KAJ6644955.1"/>
    <property type="molecule type" value="Genomic_DNA"/>
</dbReference>
<dbReference type="Proteomes" id="UP001151699">
    <property type="component" value="Chromosome A"/>
</dbReference>
<evidence type="ECO:0000256" key="15">
    <source>
        <dbReference type="ARBA" id="ARBA00023186"/>
    </source>
</evidence>
<keyword evidence="14" id="KW-0030">Aminoacyl-tRNA synthetase</keyword>
<feature type="transmembrane region" description="Helical" evidence="20">
    <location>
        <begin position="2203"/>
        <end position="2224"/>
    </location>
</feature>
<evidence type="ECO:0000259" key="21">
    <source>
        <dbReference type="PROSITE" id="PS50893"/>
    </source>
</evidence>
<evidence type="ECO:0000313" key="22">
    <source>
        <dbReference type="EMBL" id="KAJ6644955.1"/>
    </source>
</evidence>
<dbReference type="OrthoDB" id="8118454at2759"/>
<keyword evidence="7" id="KW-0813">Transport</keyword>
<dbReference type="GO" id="GO:0005886">
    <property type="term" value="C:plasma membrane"/>
    <property type="evidence" value="ECO:0007669"/>
    <property type="project" value="UniProtKB-SubCell"/>
</dbReference>
<keyword evidence="9 22" id="KW-0436">Ligase</keyword>
<dbReference type="CDD" id="cd20070">
    <property type="entry name" value="5TM_YidC_Alb3"/>
    <property type="match status" value="1"/>
</dbReference>
<evidence type="ECO:0000256" key="17">
    <source>
        <dbReference type="ARBA" id="ARBA00033245"/>
    </source>
</evidence>
<dbReference type="InterPro" id="IPR028055">
    <property type="entry name" value="YidC/Oxa/ALB_C"/>
</dbReference>
<dbReference type="Pfam" id="PF12848">
    <property type="entry name" value="ABC_tran_Xtn"/>
    <property type="match status" value="1"/>
</dbReference>
<dbReference type="Gene3D" id="3.40.50.300">
    <property type="entry name" value="P-loop containing nucleotide triphosphate hydrolases"/>
    <property type="match status" value="2"/>
</dbReference>
<feature type="domain" description="ABC transporter" evidence="21">
    <location>
        <begin position="269"/>
        <end position="494"/>
    </location>
</feature>
<dbReference type="CDD" id="cd19961">
    <property type="entry name" value="EcYidC-like_peri"/>
    <property type="match status" value="1"/>
</dbReference>
<dbReference type="SUPFAM" id="SSF52540">
    <property type="entry name" value="P-loop containing nucleoside triphosphate hydrolases"/>
    <property type="match status" value="2"/>
</dbReference>
<proteinExistence type="inferred from homology"/>
<dbReference type="CDD" id="cd03221">
    <property type="entry name" value="ABCF_EF-3"/>
    <property type="match status" value="1"/>
</dbReference>
<keyword evidence="10" id="KW-0547">Nucleotide-binding</keyword>
<dbReference type="InterPro" id="IPR019998">
    <property type="entry name" value="Membr_insert_YidC"/>
</dbReference>
<dbReference type="PROSITE" id="PS00178">
    <property type="entry name" value="AA_TRNA_LIGASE_I"/>
    <property type="match status" value="1"/>
</dbReference>
<evidence type="ECO:0000256" key="14">
    <source>
        <dbReference type="ARBA" id="ARBA00023146"/>
    </source>
</evidence>
<dbReference type="GO" id="GO:0005829">
    <property type="term" value="C:cytosol"/>
    <property type="evidence" value="ECO:0007669"/>
    <property type="project" value="TreeGrafter"/>
</dbReference>
<dbReference type="GO" id="GO:0015969">
    <property type="term" value="P:guanosine tetraphosphate metabolic process"/>
    <property type="evidence" value="ECO:0007669"/>
    <property type="project" value="InterPro"/>
</dbReference>
<dbReference type="InterPro" id="IPR032675">
    <property type="entry name" value="LRR_dom_sf"/>
</dbReference>
<name>A0A9Q0N799_9DIPT</name>
<dbReference type="InterPro" id="IPR007685">
    <property type="entry name" value="RelA_SpoT"/>
</dbReference>
<dbReference type="Gene3D" id="2.170.220.10">
    <property type="match status" value="1"/>
</dbReference>
<keyword evidence="11" id="KW-0067">ATP-binding</keyword>
<comment type="similarity">
    <text evidence="3">Belongs to the OXA1/ALB3/YidC family. Type 1 subfamily.</text>
</comment>
<dbReference type="InterPro" id="IPR003593">
    <property type="entry name" value="AAA+_ATPase"/>
</dbReference>
<evidence type="ECO:0000256" key="1">
    <source>
        <dbReference type="ARBA" id="ARBA00004429"/>
    </source>
</evidence>